<evidence type="ECO:0000313" key="8">
    <source>
        <dbReference type="EMBL" id="KAK0611035.1"/>
    </source>
</evidence>
<dbReference type="InterPro" id="IPR002403">
    <property type="entry name" value="Cyt_P450_E_grp-IV"/>
</dbReference>
<evidence type="ECO:0000256" key="1">
    <source>
        <dbReference type="ARBA" id="ARBA00001971"/>
    </source>
</evidence>
<organism evidence="8 9">
    <name type="scientific">Immersiella caudata</name>
    <dbReference type="NCBI Taxonomy" id="314043"/>
    <lineage>
        <taxon>Eukaryota</taxon>
        <taxon>Fungi</taxon>
        <taxon>Dikarya</taxon>
        <taxon>Ascomycota</taxon>
        <taxon>Pezizomycotina</taxon>
        <taxon>Sordariomycetes</taxon>
        <taxon>Sordariomycetidae</taxon>
        <taxon>Sordariales</taxon>
        <taxon>Lasiosphaeriaceae</taxon>
        <taxon>Immersiella</taxon>
    </lineage>
</organism>
<sequence length="419" mass="47050">MPPGDMHVIYQDDSGVNAEPLPGFEGMGPKARLFHNQHRDLHNLLSGSALDDMAARFVDIYSKQISESDSLPQSQVGWTQIPDFYALLRDEMFRAATVALLGDHFFRLNPKFSGAFWEFGSCDLSYVRNFPRWMARKTYQVCDEALDSLKLWRDHTSLHHPITPPADTEAEWEPYWGAKFMRAREIMFNDPNLSPRGKAAFDLGMIWATNANAIPPTFWALRSICLTPGLTSRVLAETRSGFDAHTGALGQWKFERGSTLIANIWLGNRAPNFWNTGHDVPSGKQEHPVESFWAEQFLEYSDDPSSGPLRKADVSVYRDAAGAERKPKTVEDDRKAKVVTTGTAGYFFPYGGGTKICPGRHFAKQEMMAAVTVFMREFEVEIVDAKAAERVGLAMGYFPAGSLPPDGKMPVRMRRRGRS</sequence>
<accession>A0AA39WBX0</accession>
<name>A0AA39WBX0_9PEZI</name>
<keyword evidence="5 7" id="KW-0408">Iron</keyword>
<dbReference type="Gene3D" id="1.10.630.10">
    <property type="entry name" value="Cytochrome P450"/>
    <property type="match status" value="1"/>
</dbReference>
<gene>
    <name evidence="8" type="ORF">B0T14DRAFT_593994</name>
</gene>
<evidence type="ECO:0000256" key="4">
    <source>
        <dbReference type="ARBA" id="ARBA00022723"/>
    </source>
</evidence>
<dbReference type="GO" id="GO:0008395">
    <property type="term" value="F:steroid hydroxylase activity"/>
    <property type="evidence" value="ECO:0007669"/>
    <property type="project" value="TreeGrafter"/>
</dbReference>
<dbReference type="InterPro" id="IPR050529">
    <property type="entry name" value="CYP450_sterol_14alpha_dmase"/>
</dbReference>
<dbReference type="GO" id="GO:0005506">
    <property type="term" value="F:iron ion binding"/>
    <property type="evidence" value="ECO:0007669"/>
    <property type="project" value="InterPro"/>
</dbReference>
<evidence type="ECO:0000256" key="6">
    <source>
        <dbReference type="ARBA" id="ARBA00023033"/>
    </source>
</evidence>
<evidence type="ECO:0000256" key="2">
    <source>
        <dbReference type="ARBA" id="ARBA00010617"/>
    </source>
</evidence>
<keyword evidence="6" id="KW-0560">Oxidoreductase</keyword>
<reference evidence="8" key="1">
    <citation type="submission" date="2023-06" db="EMBL/GenBank/DDBJ databases">
        <title>Genome-scale phylogeny and comparative genomics of the fungal order Sordariales.</title>
        <authorList>
            <consortium name="Lawrence Berkeley National Laboratory"/>
            <person name="Hensen N."/>
            <person name="Bonometti L."/>
            <person name="Westerberg I."/>
            <person name="Brannstrom I.O."/>
            <person name="Guillou S."/>
            <person name="Cros-Aarteil S."/>
            <person name="Calhoun S."/>
            <person name="Haridas S."/>
            <person name="Kuo A."/>
            <person name="Mondo S."/>
            <person name="Pangilinan J."/>
            <person name="Riley R."/>
            <person name="Labutti K."/>
            <person name="Andreopoulos B."/>
            <person name="Lipzen A."/>
            <person name="Chen C."/>
            <person name="Yanf M."/>
            <person name="Daum C."/>
            <person name="Ng V."/>
            <person name="Clum A."/>
            <person name="Steindorff A."/>
            <person name="Ohm R."/>
            <person name="Martin F."/>
            <person name="Silar P."/>
            <person name="Natvig D."/>
            <person name="Lalanne C."/>
            <person name="Gautier V."/>
            <person name="Ament-Velasquez S.L."/>
            <person name="Kruys A."/>
            <person name="Hutchinson M.I."/>
            <person name="Powell A.J."/>
            <person name="Barry K."/>
            <person name="Miller A.N."/>
            <person name="Grigoriev I.V."/>
            <person name="Debuchy R."/>
            <person name="Gladieux P."/>
            <person name="Thoren M.H."/>
            <person name="Johannesson H."/>
        </authorList>
    </citation>
    <scope>NUCLEOTIDE SEQUENCE</scope>
    <source>
        <strain evidence="8">CBS 606.72</strain>
    </source>
</reference>
<evidence type="ECO:0000256" key="7">
    <source>
        <dbReference type="PIRSR" id="PIRSR602403-1"/>
    </source>
</evidence>
<keyword evidence="9" id="KW-1185">Reference proteome</keyword>
<dbReference type="EMBL" id="JAULSU010000007">
    <property type="protein sequence ID" value="KAK0611035.1"/>
    <property type="molecule type" value="Genomic_DNA"/>
</dbReference>
<dbReference type="Proteomes" id="UP001175000">
    <property type="component" value="Unassembled WGS sequence"/>
</dbReference>
<keyword evidence="3 7" id="KW-0349">Heme</keyword>
<dbReference type="InterPro" id="IPR001128">
    <property type="entry name" value="Cyt_P450"/>
</dbReference>
<dbReference type="SUPFAM" id="SSF48264">
    <property type="entry name" value="Cytochrome P450"/>
    <property type="match status" value="1"/>
</dbReference>
<dbReference type="GO" id="GO:0020037">
    <property type="term" value="F:heme binding"/>
    <property type="evidence" value="ECO:0007669"/>
    <property type="project" value="InterPro"/>
</dbReference>
<proteinExistence type="inferred from homology"/>
<comment type="similarity">
    <text evidence="2">Belongs to the cytochrome P450 family.</text>
</comment>
<comment type="caution">
    <text evidence="8">The sequence shown here is derived from an EMBL/GenBank/DDBJ whole genome shotgun (WGS) entry which is preliminary data.</text>
</comment>
<evidence type="ECO:0000313" key="9">
    <source>
        <dbReference type="Proteomes" id="UP001175000"/>
    </source>
</evidence>
<dbReference type="PRINTS" id="PR00465">
    <property type="entry name" value="EP450IV"/>
</dbReference>
<dbReference type="GO" id="GO:0016705">
    <property type="term" value="F:oxidoreductase activity, acting on paired donors, with incorporation or reduction of molecular oxygen"/>
    <property type="evidence" value="ECO:0007669"/>
    <property type="project" value="InterPro"/>
</dbReference>
<keyword evidence="4 7" id="KW-0479">Metal-binding</keyword>
<dbReference type="AlphaFoldDB" id="A0AA39WBX0"/>
<dbReference type="PANTHER" id="PTHR24304:SF2">
    <property type="entry name" value="24-HYDROXYCHOLESTEROL 7-ALPHA-HYDROXYLASE"/>
    <property type="match status" value="1"/>
</dbReference>
<feature type="binding site" description="axial binding residue" evidence="7">
    <location>
        <position position="357"/>
    </location>
    <ligand>
        <name>heme</name>
        <dbReference type="ChEBI" id="CHEBI:30413"/>
    </ligand>
    <ligandPart>
        <name>Fe</name>
        <dbReference type="ChEBI" id="CHEBI:18248"/>
    </ligandPart>
</feature>
<dbReference type="PANTHER" id="PTHR24304">
    <property type="entry name" value="CYTOCHROME P450 FAMILY 7"/>
    <property type="match status" value="1"/>
</dbReference>
<comment type="cofactor">
    <cofactor evidence="1 7">
        <name>heme</name>
        <dbReference type="ChEBI" id="CHEBI:30413"/>
    </cofactor>
</comment>
<keyword evidence="6" id="KW-0503">Monooxygenase</keyword>
<evidence type="ECO:0000256" key="3">
    <source>
        <dbReference type="ARBA" id="ARBA00022617"/>
    </source>
</evidence>
<evidence type="ECO:0000256" key="5">
    <source>
        <dbReference type="ARBA" id="ARBA00023004"/>
    </source>
</evidence>
<dbReference type="Pfam" id="PF00067">
    <property type="entry name" value="p450"/>
    <property type="match status" value="1"/>
</dbReference>
<protein>
    <submittedName>
        <fullName evidence="8">Cytochrome P450</fullName>
    </submittedName>
</protein>
<dbReference type="InterPro" id="IPR036396">
    <property type="entry name" value="Cyt_P450_sf"/>
</dbReference>